<protein>
    <submittedName>
        <fullName evidence="1">Conserved protein</fullName>
    </submittedName>
</protein>
<organism evidence="1 2">
    <name type="scientific">Tepidicaulis marinus</name>
    <dbReference type="NCBI Taxonomy" id="1333998"/>
    <lineage>
        <taxon>Bacteria</taxon>
        <taxon>Pseudomonadati</taxon>
        <taxon>Pseudomonadota</taxon>
        <taxon>Alphaproteobacteria</taxon>
        <taxon>Hyphomicrobiales</taxon>
        <taxon>Parvibaculaceae</taxon>
        <taxon>Tepidicaulis</taxon>
    </lineage>
</organism>
<dbReference type="Proteomes" id="UP000028702">
    <property type="component" value="Unassembled WGS sequence"/>
</dbReference>
<gene>
    <name evidence="1" type="ORF">M2A_2511</name>
</gene>
<name>A0A081BD94_9HYPH</name>
<reference evidence="1 2" key="1">
    <citation type="submission" date="2014-07" db="EMBL/GenBank/DDBJ databases">
        <title>Tepidicaulis marinum gen. nov., sp. nov., a novel marine bacterium denitrifying nitrate to nitrous oxide strictly under microaerobic conditions.</title>
        <authorList>
            <person name="Takeuchi M."/>
            <person name="Yamagishi T."/>
            <person name="Kamagata Y."/>
            <person name="Oshima K."/>
            <person name="Hattori M."/>
            <person name="Katayama T."/>
            <person name="Hanada S."/>
            <person name="Tamaki H."/>
            <person name="Marumo K."/>
            <person name="Maeda H."/>
            <person name="Nedachi M."/>
            <person name="Iwasaki W."/>
            <person name="Suwa Y."/>
            <person name="Sakata S."/>
        </authorList>
    </citation>
    <scope>NUCLEOTIDE SEQUENCE [LARGE SCALE GENOMIC DNA]</scope>
    <source>
        <strain evidence="1 2">MA2</strain>
    </source>
</reference>
<proteinExistence type="predicted"/>
<dbReference type="InterPro" id="IPR023346">
    <property type="entry name" value="Lysozyme-like_dom_sf"/>
</dbReference>
<evidence type="ECO:0000313" key="2">
    <source>
        <dbReference type="Proteomes" id="UP000028702"/>
    </source>
</evidence>
<dbReference type="Gene3D" id="1.10.530.10">
    <property type="match status" value="1"/>
</dbReference>
<dbReference type="EMBL" id="BBIO01000014">
    <property type="protein sequence ID" value="GAK46012.1"/>
    <property type="molecule type" value="Genomic_DNA"/>
</dbReference>
<sequence>MSLISAISPQSPVTQAIHKASLKTGTDFDYLLKTAVRESGLETQAKAKTSSAAGLFQFIEQTWLGTVKKHGPELGYGQEAAAIQQDGKGRYFVPDGQAKEAILALRHDAEAASLMAGALTSDISDALEKTLGREPNQGELYIAHFMGTGGAIDFLTALDRNPNGAAAEYFPQAANANKPIFYSKSGELRSLKEVYANLVSKHGDTDVPVPSLPANEAPGRFYAVARDFAPSARSYGAPSGEAGGGYAGLPGSGVPGSGGLQLSPVLIDILASLDVPFAESGGNGARKAANDAYSLRGAVA</sequence>
<evidence type="ECO:0000313" key="1">
    <source>
        <dbReference type="EMBL" id="GAK46012.1"/>
    </source>
</evidence>
<keyword evidence="2" id="KW-1185">Reference proteome</keyword>
<dbReference type="SUPFAM" id="SSF53955">
    <property type="entry name" value="Lysozyme-like"/>
    <property type="match status" value="1"/>
</dbReference>
<accession>A0A081BD94</accession>
<comment type="caution">
    <text evidence="1">The sequence shown here is derived from an EMBL/GenBank/DDBJ whole genome shotgun (WGS) entry which is preliminary data.</text>
</comment>
<dbReference type="eggNOG" id="COG0741">
    <property type="taxonomic scope" value="Bacteria"/>
</dbReference>
<dbReference type="STRING" id="1333998.M2A_2511"/>
<dbReference type="AlphaFoldDB" id="A0A081BD94"/>
<dbReference type="RefSeq" id="WP_052379458.1">
    <property type="nucleotide sequence ID" value="NZ_BBIO01000014.1"/>
</dbReference>